<keyword evidence="1" id="KW-0472">Membrane</keyword>
<dbReference type="Proteomes" id="UP000189545">
    <property type="component" value="Chromosome"/>
</dbReference>
<evidence type="ECO:0000256" key="1">
    <source>
        <dbReference type="SAM" id="Phobius"/>
    </source>
</evidence>
<evidence type="ECO:0000313" key="3">
    <source>
        <dbReference type="Proteomes" id="UP000189545"/>
    </source>
</evidence>
<organism evidence="2 3">
    <name type="scientific">Shewanella psychrophila</name>
    <dbReference type="NCBI Taxonomy" id="225848"/>
    <lineage>
        <taxon>Bacteria</taxon>
        <taxon>Pseudomonadati</taxon>
        <taxon>Pseudomonadota</taxon>
        <taxon>Gammaproteobacteria</taxon>
        <taxon>Alteromonadales</taxon>
        <taxon>Shewanellaceae</taxon>
        <taxon>Shewanella</taxon>
    </lineage>
</organism>
<evidence type="ECO:0000313" key="2">
    <source>
        <dbReference type="EMBL" id="AQS39280.1"/>
    </source>
</evidence>
<keyword evidence="1" id="KW-0812">Transmembrane</keyword>
<reference evidence="2 3" key="1">
    <citation type="submission" date="2016-03" db="EMBL/GenBank/DDBJ databases">
        <title>Complete genome sequence of Shewanella psychrophila WP2, a deep sea bacterium isolated from west Pacific sediment.</title>
        <authorList>
            <person name="Xu G."/>
            <person name="Jian H."/>
        </authorList>
    </citation>
    <scope>NUCLEOTIDE SEQUENCE [LARGE SCALE GENOMIC DNA]</scope>
    <source>
        <strain evidence="2 3">WP2</strain>
    </source>
</reference>
<accession>A0A1S6HUP5</accession>
<dbReference type="AlphaFoldDB" id="A0A1S6HUP5"/>
<protein>
    <submittedName>
        <fullName evidence="2">Uncharacterized protein</fullName>
    </submittedName>
</protein>
<dbReference type="STRING" id="225848.Sps_04174"/>
<dbReference type="KEGG" id="spsw:Sps_04174"/>
<sequence length="45" mass="5711">MRHLFPFGFLFVCLLFFVLVFCVKVACLVKIFRFWWFFRFDFFMV</sequence>
<gene>
    <name evidence="2" type="ORF">Sps_04174</name>
</gene>
<proteinExistence type="predicted"/>
<name>A0A1S6HUP5_9GAMM</name>
<feature type="transmembrane region" description="Helical" evidence="1">
    <location>
        <begin position="7"/>
        <end position="36"/>
    </location>
</feature>
<keyword evidence="1" id="KW-1133">Transmembrane helix</keyword>
<keyword evidence="3" id="KW-1185">Reference proteome</keyword>
<dbReference type="EMBL" id="CP014782">
    <property type="protein sequence ID" value="AQS39280.1"/>
    <property type="molecule type" value="Genomic_DNA"/>
</dbReference>